<gene>
    <name evidence="3" type="ORF">PLOB_00049142</name>
</gene>
<dbReference type="PANTHER" id="PTHR15863:SF2">
    <property type="entry name" value="MRN COMPLEX-INTERACTING PROTEIN"/>
    <property type="match status" value="1"/>
</dbReference>
<sequence length="415" mass="46885">RKFPAIFANKNQAKYFNLKRRLTFKSKAMVQEFMILRCFSCTTFQVHQVKKSKKWICKVCGEKQSIKKIYGQGSGQDCRKHVQELNLKCGEAQAVKDLTAWDCHDNNGYGDVSENMQSAGDIAVNGRNPTCEDSTTGYMYKPPTVESKWKMFLENMSSSDDNGTDNIDGFNVTTERDAFNKATKGARRKWAQHGSKTSSYHKQKRPKNSIDVDQVSAGKLHSKNTENVTGNTVTGVRYTPYFAPNQRKQAYSGQTFDLDGAILNKECAEVQSPTRLLPLQANHQYECNVHFARATRDVSSSTKLSGSMSNQGMKISSSSKWAKFMSSSSSENKPLEDSDTINSSTEETLVQNEYLLVDTEFPLEQCEEISQPQNCERNGVRPASCTMNDRKARSQLVEDLFKVNDDLDEEWWNSL</sequence>
<proteinExistence type="predicted"/>
<accession>A0ABN8PWW4</accession>
<dbReference type="Pfam" id="PF15749">
    <property type="entry name" value="MRNIP"/>
    <property type="match status" value="1"/>
</dbReference>
<reference evidence="3 4" key="1">
    <citation type="submission" date="2022-05" db="EMBL/GenBank/DDBJ databases">
        <authorList>
            <consortium name="Genoscope - CEA"/>
            <person name="William W."/>
        </authorList>
    </citation>
    <scope>NUCLEOTIDE SEQUENCE [LARGE SCALE GENOMIC DNA]</scope>
</reference>
<evidence type="ECO:0000259" key="2">
    <source>
        <dbReference type="Pfam" id="PF15749"/>
    </source>
</evidence>
<feature type="non-terminal residue" evidence="3">
    <location>
        <position position="1"/>
    </location>
</feature>
<organism evidence="3 4">
    <name type="scientific">Porites lobata</name>
    <dbReference type="NCBI Taxonomy" id="104759"/>
    <lineage>
        <taxon>Eukaryota</taxon>
        <taxon>Metazoa</taxon>
        <taxon>Cnidaria</taxon>
        <taxon>Anthozoa</taxon>
        <taxon>Hexacorallia</taxon>
        <taxon>Scleractinia</taxon>
        <taxon>Fungiina</taxon>
        <taxon>Poritidae</taxon>
        <taxon>Porites</taxon>
    </lineage>
</organism>
<evidence type="ECO:0000313" key="3">
    <source>
        <dbReference type="EMBL" id="CAH3152565.1"/>
    </source>
</evidence>
<dbReference type="Proteomes" id="UP001159405">
    <property type="component" value="Unassembled WGS sequence"/>
</dbReference>
<feature type="domain" description="MRN complex-interacting protein N-terminal" evidence="2">
    <location>
        <begin position="35"/>
        <end position="152"/>
    </location>
</feature>
<evidence type="ECO:0000256" key="1">
    <source>
        <dbReference type="SAM" id="MobiDB-lite"/>
    </source>
</evidence>
<protein>
    <recommendedName>
        <fullName evidence="2">MRN complex-interacting protein N-terminal domain-containing protein</fullName>
    </recommendedName>
</protein>
<dbReference type="EMBL" id="CALNXK010000094">
    <property type="protein sequence ID" value="CAH3152565.1"/>
    <property type="molecule type" value="Genomic_DNA"/>
</dbReference>
<name>A0ABN8PWW4_9CNID</name>
<feature type="region of interest" description="Disordered" evidence="1">
    <location>
        <begin position="182"/>
        <end position="210"/>
    </location>
</feature>
<dbReference type="PANTHER" id="PTHR15863">
    <property type="entry name" value="MRN COMPLEX-INTERACTING PROTEIN"/>
    <property type="match status" value="1"/>
</dbReference>
<comment type="caution">
    <text evidence="3">The sequence shown here is derived from an EMBL/GenBank/DDBJ whole genome shotgun (WGS) entry which is preliminary data.</text>
</comment>
<dbReference type="InterPro" id="IPR032739">
    <property type="entry name" value="MRNIP"/>
</dbReference>
<keyword evidence="4" id="KW-1185">Reference proteome</keyword>
<dbReference type="InterPro" id="IPR049472">
    <property type="entry name" value="MRNIP_N"/>
</dbReference>
<evidence type="ECO:0000313" key="4">
    <source>
        <dbReference type="Proteomes" id="UP001159405"/>
    </source>
</evidence>